<keyword evidence="2" id="KW-1185">Reference proteome</keyword>
<dbReference type="EMBL" id="JXJN01010503">
    <property type="status" value="NOT_ANNOTATED_CDS"/>
    <property type="molecule type" value="Genomic_DNA"/>
</dbReference>
<dbReference type="EnsemblMetazoa" id="GPPI023244-RA">
    <property type="protein sequence ID" value="GPPI023244-PA"/>
    <property type="gene ID" value="GPPI023244"/>
</dbReference>
<accession>A0A1B0B9P3</accession>
<sequence length="76" mass="8088">MSQIIFAVDVFYFLGFVGGGGVGNGHTGWGVMSATENIFVDSGRGRRDCPLPFEVSKMLLGSGRLNFIGRCGRKGS</sequence>
<protein>
    <submittedName>
        <fullName evidence="1">Uncharacterized protein</fullName>
    </submittedName>
</protein>
<evidence type="ECO:0000313" key="2">
    <source>
        <dbReference type="Proteomes" id="UP000092460"/>
    </source>
</evidence>
<dbReference type="Proteomes" id="UP000092460">
    <property type="component" value="Unassembled WGS sequence"/>
</dbReference>
<proteinExistence type="predicted"/>
<evidence type="ECO:0000313" key="1">
    <source>
        <dbReference type="EnsemblMetazoa" id="GPPI023244-PA"/>
    </source>
</evidence>
<organism evidence="1 2">
    <name type="scientific">Glossina palpalis gambiensis</name>
    <dbReference type="NCBI Taxonomy" id="67801"/>
    <lineage>
        <taxon>Eukaryota</taxon>
        <taxon>Metazoa</taxon>
        <taxon>Ecdysozoa</taxon>
        <taxon>Arthropoda</taxon>
        <taxon>Hexapoda</taxon>
        <taxon>Insecta</taxon>
        <taxon>Pterygota</taxon>
        <taxon>Neoptera</taxon>
        <taxon>Endopterygota</taxon>
        <taxon>Diptera</taxon>
        <taxon>Brachycera</taxon>
        <taxon>Muscomorpha</taxon>
        <taxon>Hippoboscoidea</taxon>
        <taxon>Glossinidae</taxon>
        <taxon>Glossina</taxon>
    </lineage>
</organism>
<reference evidence="1" key="2">
    <citation type="submission" date="2020-05" db="UniProtKB">
        <authorList>
            <consortium name="EnsemblMetazoa"/>
        </authorList>
    </citation>
    <scope>IDENTIFICATION</scope>
    <source>
        <strain evidence="1">IAEA</strain>
    </source>
</reference>
<dbReference type="VEuPathDB" id="VectorBase:GPPI023244"/>
<name>A0A1B0B9P3_9MUSC</name>
<dbReference type="AlphaFoldDB" id="A0A1B0B9P3"/>
<reference evidence="2" key="1">
    <citation type="submission" date="2015-01" db="EMBL/GenBank/DDBJ databases">
        <authorList>
            <person name="Aksoy S."/>
            <person name="Warren W."/>
            <person name="Wilson R.K."/>
        </authorList>
    </citation>
    <scope>NUCLEOTIDE SEQUENCE [LARGE SCALE GENOMIC DNA]</scope>
    <source>
        <strain evidence="2">IAEA</strain>
    </source>
</reference>